<dbReference type="EMBL" id="CP133164">
    <property type="protein sequence ID" value="WMN14954.1"/>
    <property type="molecule type" value="Genomic_DNA"/>
</dbReference>
<dbReference type="RefSeq" id="WP_282877917.1">
    <property type="nucleotide sequence ID" value="NZ_CP133164.1"/>
</dbReference>
<dbReference type="Proteomes" id="UP001237292">
    <property type="component" value="Chromosome"/>
</dbReference>
<evidence type="ECO:0000313" key="3">
    <source>
        <dbReference type="Proteomes" id="UP001237292"/>
    </source>
</evidence>
<name>A0ABY9N920_9PSED</name>
<keyword evidence="3" id="KW-1185">Reference proteome</keyword>
<feature type="chain" id="PRO_5046566519" evidence="1">
    <location>
        <begin position="24"/>
        <end position="125"/>
    </location>
</feature>
<gene>
    <name evidence="2" type="ORF">QL104_16395</name>
</gene>
<proteinExistence type="predicted"/>
<keyword evidence="1" id="KW-0732">Signal</keyword>
<protein>
    <submittedName>
        <fullName evidence="2">Uncharacterized protein</fullName>
    </submittedName>
</protein>
<feature type="signal peptide" evidence="1">
    <location>
        <begin position="1"/>
        <end position="23"/>
    </location>
</feature>
<reference evidence="2 3" key="1">
    <citation type="journal article" date="2023" name="Access Microbiol">
        <title>The genome of a steinernematid-associated Pseudomonas piscis bacterium encodes the biosynthesis of insect toxins.</title>
        <authorList>
            <person name="Awori R.M."/>
            <person name="Hendre P."/>
            <person name="Amugune N.O."/>
        </authorList>
    </citation>
    <scope>NUCLEOTIDE SEQUENCE [LARGE SCALE GENOMIC DNA]</scope>
    <source>
        <strain evidence="2 3">75</strain>
    </source>
</reference>
<organism evidence="2 3">
    <name type="scientific">Pseudomonas piscis</name>
    <dbReference type="NCBI Taxonomy" id="2614538"/>
    <lineage>
        <taxon>Bacteria</taxon>
        <taxon>Pseudomonadati</taxon>
        <taxon>Pseudomonadota</taxon>
        <taxon>Gammaproteobacteria</taxon>
        <taxon>Pseudomonadales</taxon>
        <taxon>Pseudomonadaceae</taxon>
        <taxon>Pseudomonas</taxon>
    </lineage>
</organism>
<evidence type="ECO:0000313" key="2">
    <source>
        <dbReference type="EMBL" id="WMN14954.1"/>
    </source>
</evidence>
<sequence length="125" mass="13741">MSTRIVLASLALICVLGSPSALAWKNVDGVIKFESNEAPHCDAWAIDASAILLARQLNKPPVFVRDGSSEPSEETLKMREVLAQQVLAYPRRETAEEMLSDSDEFSRAAWLQCIRAYVESTPSSS</sequence>
<evidence type="ECO:0000256" key="1">
    <source>
        <dbReference type="SAM" id="SignalP"/>
    </source>
</evidence>
<accession>A0ABY9N920</accession>